<dbReference type="EMBL" id="AK130121">
    <property type="protein sequence ID" value="BAC85292.1"/>
    <property type="molecule type" value="mRNA"/>
</dbReference>
<accession>Q6ZP33</accession>
<evidence type="ECO:0000256" key="1">
    <source>
        <dbReference type="SAM" id="SignalP"/>
    </source>
</evidence>
<feature type="chain" id="PRO_5004283232" evidence="1">
    <location>
        <begin position="23"/>
        <end position="165"/>
    </location>
</feature>
<reference evidence="2" key="1">
    <citation type="submission" date="2003-07" db="EMBL/GenBank/DDBJ databases">
        <title>NEDO human cDNA sequencing project.</title>
        <authorList>
            <person name="Tashiro H."/>
            <person name="Yamazaki M."/>
            <person name="Watanabe K."/>
            <person name="Kumagai A."/>
            <person name="Itakura S."/>
            <person name="Fukuzumi Y."/>
            <person name="Fujimori Y."/>
            <person name="Komiyama M."/>
            <person name="Suzuki Y."/>
            <person name="Hata H."/>
            <person name="Nakagawa K."/>
            <person name="Mizuno S."/>
            <person name="Morinaga M."/>
            <person name="Kawamura M."/>
            <person name="Sugiyama T."/>
            <person name="Irie R."/>
            <person name="Otsuki T."/>
            <person name="Sato H."/>
            <person name="Nishikawa T."/>
            <person name="Sugiyama A."/>
            <person name="Kawakami B."/>
            <person name="Nagai K."/>
            <person name="Isogai T."/>
            <person name="Sugano S."/>
        </authorList>
    </citation>
    <scope>NUCLEOTIDE SEQUENCE</scope>
    <source>
        <tissue evidence="2">Liver</tissue>
    </source>
</reference>
<proteinExistence type="evidence at transcript level"/>
<sequence>MCQVFWFWELFKFSQWACAVNAHGCLSTDEEIKHGEVPSPWGPLGKSLLSGCSGLFHPLSLLNLSPQAVKEQAGSTAQVPHRRTPSSMPGVPLLFSRWPPDLPLTPSHFSQDPRASSVHRARDISGTNLGMCQSRSRLQLSASAALLSLDVATGNDSSHLGERSS</sequence>
<name>Q6ZP33_HUMAN</name>
<protein>
    <submittedName>
        <fullName evidence="2">cDNA FLJ26611 fis, clone LVR01467</fullName>
    </submittedName>
</protein>
<organism evidence="2">
    <name type="scientific">Homo sapiens</name>
    <name type="common">Human</name>
    <dbReference type="NCBI Taxonomy" id="9606"/>
    <lineage>
        <taxon>Eukaryota</taxon>
        <taxon>Metazoa</taxon>
        <taxon>Chordata</taxon>
        <taxon>Craniata</taxon>
        <taxon>Vertebrata</taxon>
        <taxon>Euteleostomi</taxon>
        <taxon>Mammalia</taxon>
        <taxon>Eutheria</taxon>
        <taxon>Euarchontoglires</taxon>
        <taxon>Primates</taxon>
        <taxon>Haplorrhini</taxon>
        <taxon>Catarrhini</taxon>
        <taxon>Hominidae</taxon>
        <taxon>Homo</taxon>
    </lineage>
</organism>
<feature type="signal peptide" evidence="1">
    <location>
        <begin position="1"/>
        <end position="22"/>
    </location>
</feature>
<evidence type="ECO:0000313" key="2">
    <source>
        <dbReference type="EMBL" id="BAC85292.1"/>
    </source>
</evidence>
<keyword evidence="1" id="KW-0732">Signal</keyword>
<dbReference type="AlphaFoldDB" id="Q6ZP33"/>